<keyword evidence="2" id="KW-0496">Mitochondrion</keyword>
<proteinExistence type="predicted"/>
<protein>
    <submittedName>
        <fullName evidence="2">NADH dehydrogenase subunit 2</fullName>
    </submittedName>
</protein>
<accession>A0A8K1SZ77</accession>
<geneLocation type="mitochondrion" evidence="2"/>
<organism evidence="2">
    <name type="scientific">Rhinebothrium sp. MZUSP 8018</name>
    <dbReference type="NCBI Taxonomy" id="2899480"/>
    <lineage>
        <taxon>Eukaryota</taxon>
        <taxon>Metazoa</taxon>
        <taxon>Spiralia</taxon>
        <taxon>Lophotrochozoa</taxon>
        <taxon>Platyhelminthes</taxon>
        <taxon>Cestoda</taxon>
        <taxon>Eucestoda</taxon>
        <taxon>Rhinebothriidea</taxon>
        <taxon>Rhinebothrium</taxon>
    </lineage>
</organism>
<gene>
    <name evidence="2" type="primary">ND2</name>
</gene>
<feature type="transmembrane region" description="Helical" evidence="1">
    <location>
        <begin position="196"/>
        <end position="214"/>
    </location>
</feature>
<reference evidence="2" key="1">
    <citation type="submission" date="2021-07" db="EMBL/GenBank/DDBJ databases">
        <title>Comparative characterization of mitogenomes from five orders of elasmobranch parasites indicate that total evidence analysis is superior to single genes for cestodes (Cestoda: Tapeworms).</title>
        <authorList>
            <person name="Trevisan B."/>
            <person name="Jacob Machado D."/>
            <person name="Galafasse Lahr D."/>
            <person name="Portella de Luna Marques F."/>
        </authorList>
    </citation>
    <scope>NUCLEOTIDE SEQUENCE</scope>
</reference>
<feature type="transmembrane region" description="Helical" evidence="1">
    <location>
        <begin position="170"/>
        <end position="189"/>
    </location>
</feature>
<feature type="transmembrane region" description="Helical" evidence="1">
    <location>
        <begin position="64"/>
        <end position="97"/>
    </location>
</feature>
<evidence type="ECO:0000256" key="1">
    <source>
        <dbReference type="SAM" id="Phobius"/>
    </source>
</evidence>
<keyword evidence="1" id="KW-1133">Transmembrane helix</keyword>
<feature type="transmembrane region" description="Helical" evidence="1">
    <location>
        <begin position="226"/>
        <end position="244"/>
    </location>
</feature>
<feature type="transmembrane region" description="Helical" evidence="1">
    <location>
        <begin position="117"/>
        <end position="138"/>
    </location>
</feature>
<name>A0A8K1SZ77_9CEST</name>
<keyword evidence="1" id="KW-0812">Transmembrane</keyword>
<feature type="transmembrane region" description="Helical" evidence="1">
    <location>
        <begin position="251"/>
        <end position="269"/>
    </location>
</feature>
<evidence type="ECO:0000313" key="2">
    <source>
        <dbReference type="EMBL" id="UFQ88824.1"/>
    </source>
</evidence>
<keyword evidence="1" id="KW-0472">Membrane</keyword>
<feature type="transmembrane region" description="Helical" evidence="1">
    <location>
        <begin position="145"/>
        <end position="164"/>
    </location>
</feature>
<dbReference type="EMBL" id="MZ594613">
    <property type="protein sequence ID" value="UFQ88824.1"/>
    <property type="molecule type" value="Genomic_DNA"/>
</dbReference>
<sequence length="292" mass="34129">MLTYRFHTDLLFFSFFFSVLFCVACSLVDNLLSFWVFLELCGLSLIPAFFYAGDGSLCGFYSSLLSYIVMSALSSILIISGILFFELYIFILLGFLVKFGLFPFSLWVYRVFSNSNWYFIFLLSVISKFPVLFFCYLLSSGVEHILYWDCSVTLLMCASFFWFFSMDWCFVWCHISLSSVATLIVACFCSDFIISVFIYVYYLIWSVFCIWYFSYMGVTGSCKNGFWWYSVLLLITPLSLPLFYKLGVCIAIVYSSVYVLIVWCIYSFSEQFFLYKLGSDFFYSGVFNNWCN</sequence>
<feature type="transmembrane region" description="Helical" evidence="1">
    <location>
        <begin position="34"/>
        <end position="52"/>
    </location>
</feature>
<dbReference type="AlphaFoldDB" id="A0A8K1SZ77"/>